<comment type="caution">
    <text evidence="12">The sequence shown here is derived from an EMBL/GenBank/DDBJ whole genome shotgun (WGS) entry which is preliminary data.</text>
</comment>
<evidence type="ECO:0000256" key="3">
    <source>
        <dbReference type="ARBA" id="ARBA00022679"/>
    </source>
</evidence>
<comment type="function">
    <text evidence="5 6 7">Catalyzes the transfer of endogenously produced octanoic acid from octanoyl-acyl-carrier-protein onto the lipoyl domains of lipoate-dependent enzymes. Lipoyl-ACP can also act as a substrate although octanoyl-ACP is likely to be the physiological substrate.</text>
</comment>
<organism evidence="12 13">
    <name type="scientific">Arenicella chitinivorans</name>
    <dbReference type="NCBI Taxonomy" id="1329800"/>
    <lineage>
        <taxon>Bacteria</taxon>
        <taxon>Pseudomonadati</taxon>
        <taxon>Pseudomonadota</taxon>
        <taxon>Gammaproteobacteria</taxon>
        <taxon>Arenicellales</taxon>
        <taxon>Arenicellaceae</taxon>
        <taxon>Arenicella</taxon>
    </lineage>
</organism>
<feature type="binding site" evidence="6 9">
    <location>
        <begin position="167"/>
        <end position="169"/>
    </location>
    <ligand>
        <name>substrate</name>
    </ligand>
</feature>
<dbReference type="PROSITE" id="PS51733">
    <property type="entry name" value="BPL_LPL_CATALYTIC"/>
    <property type="match status" value="1"/>
</dbReference>
<gene>
    <name evidence="6 12" type="primary">lipB</name>
    <name evidence="12" type="ORF">GCM10008090_27270</name>
</gene>
<dbReference type="PANTHER" id="PTHR10993:SF7">
    <property type="entry name" value="LIPOYLTRANSFERASE 2, MITOCHONDRIAL-RELATED"/>
    <property type="match status" value="1"/>
</dbReference>
<dbReference type="AlphaFoldDB" id="A0A918S072"/>
<dbReference type="NCBIfam" id="TIGR00214">
    <property type="entry name" value="lipB"/>
    <property type="match status" value="1"/>
</dbReference>
<dbReference type="InterPro" id="IPR045864">
    <property type="entry name" value="aa-tRNA-synth_II/BPL/LPL"/>
</dbReference>
<dbReference type="NCBIfam" id="NF010922">
    <property type="entry name" value="PRK14342.1"/>
    <property type="match status" value="1"/>
</dbReference>
<dbReference type="InterPro" id="IPR004143">
    <property type="entry name" value="BPL_LPL_catalytic"/>
</dbReference>
<dbReference type="InterPro" id="IPR000544">
    <property type="entry name" value="Octanoyltransferase"/>
</dbReference>
<feature type="active site" description="Acyl-thioester intermediate" evidence="6 8">
    <location>
        <position position="185"/>
    </location>
</feature>
<comment type="pathway">
    <text evidence="1 6 7">Protein modification; protein lipoylation via endogenous pathway; protein N(6)-(lipoyl)lysine from octanoyl-[acyl-carrier-protein]: step 1/2.</text>
</comment>
<dbReference type="Gene3D" id="3.30.930.10">
    <property type="entry name" value="Bira Bifunctional Protein, Domain 2"/>
    <property type="match status" value="1"/>
</dbReference>
<dbReference type="SUPFAM" id="SSF55681">
    <property type="entry name" value="Class II aaRS and biotin synthetases"/>
    <property type="match status" value="1"/>
</dbReference>
<dbReference type="PANTHER" id="PTHR10993">
    <property type="entry name" value="OCTANOYLTRANSFERASE"/>
    <property type="match status" value="1"/>
</dbReference>
<dbReference type="Pfam" id="PF21948">
    <property type="entry name" value="LplA-B_cat"/>
    <property type="match status" value="1"/>
</dbReference>
<feature type="binding site" evidence="6 9">
    <location>
        <begin position="154"/>
        <end position="156"/>
    </location>
    <ligand>
        <name>substrate</name>
    </ligand>
</feature>
<feature type="binding site" evidence="6 9">
    <location>
        <begin position="87"/>
        <end position="94"/>
    </location>
    <ligand>
        <name>substrate</name>
    </ligand>
</feature>
<keyword evidence="4 6" id="KW-0012">Acyltransferase</keyword>
<dbReference type="HAMAP" id="MF_00013">
    <property type="entry name" value="LipB"/>
    <property type="match status" value="1"/>
</dbReference>
<dbReference type="PROSITE" id="PS01313">
    <property type="entry name" value="LIPB"/>
    <property type="match status" value="1"/>
</dbReference>
<evidence type="ECO:0000256" key="6">
    <source>
        <dbReference type="HAMAP-Rule" id="MF_00013"/>
    </source>
</evidence>
<dbReference type="GO" id="GO:0033819">
    <property type="term" value="F:lipoyl(octanoyl) transferase activity"/>
    <property type="evidence" value="ECO:0007669"/>
    <property type="project" value="UniProtKB-EC"/>
</dbReference>
<evidence type="ECO:0000256" key="8">
    <source>
        <dbReference type="PIRSR" id="PIRSR016262-1"/>
    </source>
</evidence>
<proteinExistence type="inferred from homology"/>
<evidence type="ECO:0000256" key="5">
    <source>
        <dbReference type="ARBA" id="ARBA00024732"/>
    </source>
</evidence>
<keyword evidence="2 6" id="KW-0963">Cytoplasm</keyword>
<evidence type="ECO:0000256" key="9">
    <source>
        <dbReference type="PIRSR" id="PIRSR016262-2"/>
    </source>
</evidence>
<comment type="catalytic activity">
    <reaction evidence="6 7">
        <text>octanoyl-[ACP] + L-lysyl-[protein] = N(6)-octanoyl-L-lysyl-[protein] + holo-[ACP] + H(+)</text>
        <dbReference type="Rhea" id="RHEA:17665"/>
        <dbReference type="Rhea" id="RHEA-COMP:9636"/>
        <dbReference type="Rhea" id="RHEA-COMP:9685"/>
        <dbReference type="Rhea" id="RHEA-COMP:9752"/>
        <dbReference type="Rhea" id="RHEA-COMP:9928"/>
        <dbReference type="ChEBI" id="CHEBI:15378"/>
        <dbReference type="ChEBI" id="CHEBI:29969"/>
        <dbReference type="ChEBI" id="CHEBI:64479"/>
        <dbReference type="ChEBI" id="CHEBI:78463"/>
        <dbReference type="ChEBI" id="CHEBI:78809"/>
        <dbReference type="EC" id="2.3.1.181"/>
    </reaction>
</comment>
<dbReference type="FunFam" id="3.30.930.10:FF:000020">
    <property type="entry name" value="Octanoyltransferase"/>
    <property type="match status" value="1"/>
</dbReference>
<feature type="domain" description="BPL/LPL catalytic" evidence="11">
    <location>
        <begin position="49"/>
        <end position="219"/>
    </location>
</feature>
<comment type="similarity">
    <text evidence="6 7">Belongs to the LipB family.</text>
</comment>
<evidence type="ECO:0000256" key="10">
    <source>
        <dbReference type="PIRSR" id="PIRSR016262-3"/>
    </source>
</evidence>
<dbReference type="InterPro" id="IPR020605">
    <property type="entry name" value="Octanoyltransferase_CS"/>
</dbReference>
<keyword evidence="13" id="KW-1185">Reference proteome</keyword>
<evidence type="ECO:0000313" key="12">
    <source>
        <dbReference type="EMBL" id="GHA16048.1"/>
    </source>
</evidence>
<evidence type="ECO:0000256" key="4">
    <source>
        <dbReference type="ARBA" id="ARBA00023315"/>
    </source>
</evidence>
<evidence type="ECO:0000256" key="2">
    <source>
        <dbReference type="ARBA" id="ARBA00022490"/>
    </source>
</evidence>
<keyword evidence="3 6" id="KW-0808">Transferase</keyword>
<evidence type="ECO:0000313" key="13">
    <source>
        <dbReference type="Proteomes" id="UP000614811"/>
    </source>
</evidence>
<reference evidence="12" key="2">
    <citation type="submission" date="2020-09" db="EMBL/GenBank/DDBJ databases">
        <authorList>
            <person name="Sun Q."/>
            <person name="Kim S."/>
        </authorList>
    </citation>
    <scope>NUCLEOTIDE SEQUENCE</scope>
    <source>
        <strain evidence="12">KCTC 12711</strain>
    </source>
</reference>
<comment type="subcellular location">
    <subcellularLocation>
        <location evidence="6">Cytoplasm</location>
    </subcellularLocation>
</comment>
<dbReference type="EMBL" id="BMXA01000005">
    <property type="protein sequence ID" value="GHA16048.1"/>
    <property type="molecule type" value="Genomic_DNA"/>
</dbReference>
<protein>
    <recommendedName>
        <fullName evidence="6 7">Octanoyltransferase</fullName>
        <ecNumber evidence="6 7">2.3.1.181</ecNumber>
    </recommendedName>
    <alternativeName>
        <fullName evidence="6">Lipoate-protein ligase B</fullName>
    </alternativeName>
    <alternativeName>
        <fullName evidence="6">Lipoyl/octanoyl transferase</fullName>
    </alternativeName>
    <alternativeName>
        <fullName evidence="6">Octanoyl-[acyl-carrier-protein]-protein N-octanoyltransferase</fullName>
    </alternativeName>
</protein>
<dbReference type="RefSeq" id="WP_189402202.1">
    <property type="nucleotide sequence ID" value="NZ_BMXA01000005.1"/>
</dbReference>
<accession>A0A918S072</accession>
<sequence>MTVIQSLSPRATRQVTSGSGHRLLVREFGLVPYEAAYQAMCEHVANADPQDLDEVWLVEHAPVYTQGTACQLDPLLPSAVPVVKTDRGGQITYHGPGQMVMYPLLRLKRYGIGVKSLVHGLEQCVIDTLSLHRVKGDRRDDAPGVYVDGAKIAALGLRIRRGMSYHGLSFNLRMDMQPFKNIDPCGYQGLVVTQLSELNDQFDSEQVKRQVLDCFLTQL</sequence>
<evidence type="ECO:0000256" key="7">
    <source>
        <dbReference type="PIRNR" id="PIRNR016262"/>
    </source>
</evidence>
<evidence type="ECO:0000259" key="11">
    <source>
        <dbReference type="PROSITE" id="PS51733"/>
    </source>
</evidence>
<dbReference type="GO" id="GO:0009249">
    <property type="term" value="P:protein lipoylation"/>
    <property type="evidence" value="ECO:0007669"/>
    <property type="project" value="InterPro"/>
</dbReference>
<dbReference type="CDD" id="cd16444">
    <property type="entry name" value="LipB"/>
    <property type="match status" value="1"/>
</dbReference>
<feature type="site" description="Lowers pKa of active site Cys" evidence="6 10">
    <location>
        <position position="151"/>
    </location>
</feature>
<reference evidence="12" key="1">
    <citation type="journal article" date="2014" name="Int. J. Syst. Evol. Microbiol.">
        <title>Complete genome sequence of Corynebacterium casei LMG S-19264T (=DSM 44701T), isolated from a smear-ripened cheese.</title>
        <authorList>
            <consortium name="US DOE Joint Genome Institute (JGI-PGF)"/>
            <person name="Walter F."/>
            <person name="Albersmeier A."/>
            <person name="Kalinowski J."/>
            <person name="Ruckert C."/>
        </authorList>
    </citation>
    <scope>NUCLEOTIDE SEQUENCE</scope>
    <source>
        <strain evidence="12">KCTC 12711</strain>
    </source>
</reference>
<dbReference type="PIRSF" id="PIRSF016262">
    <property type="entry name" value="LPLase"/>
    <property type="match status" value="1"/>
</dbReference>
<dbReference type="EC" id="2.3.1.181" evidence="6 7"/>
<evidence type="ECO:0000256" key="1">
    <source>
        <dbReference type="ARBA" id="ARBA00004821"/>
    </source>
</evidence>
<dbReference type="GO" id="GO:0005737">
    <property type="term" value="C:cytoplasm"/>
    <property type="evidence" value="ECO:0007669"/>
    <property type="project" value="UniProtKB-SubCell"/>
</dbReference>
<comment type="miscellaneous">
    <text evidence="6">In the reaction, the free carboxyl group of octanoic acid is attached via an amide linkage to the epsilon-amino group of a specific lysine residue of lipoyl domains of lipoate-dependent enzymes.</text>
</comment>
<name>A0A918S072_9GAMM</name>
<dbReference type="Proteomes" id="UP000614811">
    <property type="component" value="Unassembled WGS sequence"/>
</dbReference>